<feature type="transmembrane region" description="Helical" evidence="2">
    <location>
        <begin position="65"/>
        <end position="85"/>
    </location>
</feature>
<feature type="transmembrane region" description="Helical" evidence="2">
    <location>
        <begin position="136"/>
        <end position="162"/>
    </location>
</feature>
<evidence type="ECO:0000313" key="3">
    <source>
        <dbReference type="EMBL" id="KAF9483905.1"/>
    </source>
</evidence>
<feature type="transmembrane region" description="Helical" evidence="2">
    <location>
        <begin position="31"/>
        <end position="53"/>
    </location>
</feature>
<comment type="caution">
    <text evidence="3">The sequence shown here is derived from an EMBL/GenBank/DDBJ whole genome shotgun (WGS) entry which is preliminary data.</text>
</comment>
<evidence type="ECO:0000256" key="2">
    <source>
        <dbReference type="SAM" id="Phobius"/>
    </source>
</evidence>
<evidence type="ECO:0000313" key="4">
    <source>
        <dbReference type="Proteomes" id="UP000807469"/>
    </source>
</evidence>
<organism evidence="3 4">
    <name type="scientific">Pholiota conissans</name>
    <dbReference type="NCBI Taxonomy" id="109636"/>
    <lineage>
        <taxon>Eukaryota</taxon>
        <taxon>Fungi</taxon>
        <taxon>Dikarya</taxon>
        <taxon>Basidiomycota</taxon>
        <taxon>Agaricomycotina</taxon>
        <taxon>Agaricomycetes</taxon>
        <taxon>Agaricomycetidae</taxon>
        <taxon>Agaricales</taxon>
        <taxon>Agaricineae</taxon>
        <taxon>Strophariaceae</taxon>
        <taxon>Pholiota</taxon>
    </lineage>
</organism>
<name>A0A9P5ZBN2_9AGAR</name>
<dbReference type="EMBL" id="MU155149">
    <property type="protein sequence ID" value="KAF9483905.1"/>
    <property type="molecule type" value="Genomic_DNA"/>
</dbReference>
<feature type="region of interest" description="Disordered" evidence="1">
    <location>
        <begin position="172"/>
        <end position="196"/>
    </location>
</feature>
<sequence length="212" mass="23915">MSSSSEVEQFSKERLPVEAPPPPLFLRLRTIALGCILFLSFLWIILVCIVMFAQWDLLDHIERSLLIIMLFIDTITVIMIPILLIQPFRAWLDAARVFFLILMHFGIALFFVIKTPSFECLSSDGDLSQEATCTTIIVFVNVFNWAVPLLAFVYGCGLALLVHRQSKAQTSPSSFQADVEKQTPKTSGPQNSLQSHYSLDSSREARMFAHAM</sequence>
<gene>
    <name evidence="3" type="ORF">BDN70DRAFT_873305</name>
</gene>
<evidence type="ECO:0000256" key="1">
    <source>
        <dbReference type="SAM" id="MobiDB-lite"/>
    </source>
</evidence>
<keyword evidence="2" id="KW-0472">Membrane</keyword>
<feature type="transmembrane region" description="Helical" evidence="2">
    <location>
        <begin position="97"/>
        <end position="116"/>
    </location>
</feature>
<keyword evidence="4" id="KW-1185">Reference proteome</keyword>
<protein>
    <submittedName>
        <fullName evidence="3">Uncharacterized protein</fullName>
    </submittedName>
</protein>
<keyword evidence="2" id="KW-1133">Transmembrane helix</keyword>
<dbReference type="Proteomes" id="UP000807469">
    <property type="component" value="Unassembled WGS sequence"/>
</dbReference>
<dbReference type="OrthoDB" id="3065653at2759"/>
<proteinExistence type="predicted"/>
<reference evidence="3" key="1">
    <citation type="submission" date="2020-11" db="EMBL/GenBank/DDBJ databases">
        <authorList>
            <consortium name="DOE Joint Genome Institute"/>
            <person name="Ahrendt S."/>
            <person name="Riley R."/>
            <person name="Andreopoulos W."/>
            <person name="Labutti K."/>
            <person name="Pangilinan J."/>
            <person name="Ruiz-Duenas F.J."/>
            <person name="Barrasa J.M."/>
            <person name="Sanchez-Garcia M."/>
            <person name="Camarero S."/>
            <person name="Miyauchi S."/>
            <person name="Serrano A."/>
            <person name="Linde D."/>
            <person name="Babiker R."/>
            <person name="Drula E."/>
            <person name="Ayuso-Fernandez I."/>
            <person name="Pacheco R."/>
            <person name="Padilla G."/>
            <person name="Ferreira P."/>
            <person name="Barriuso J."/>
            <person name="Kellner H."/>
            <person name="Castanera R."/>
            <person name="Alfaro M."/>
            <person name="Ramirez L."/>
            <person name="Pisabarro A.G."/>
            <person name="Kuo A."/>
            <person name="Tritt A."/>
            <person name="Lipzen A."/>
            <person name="He G."/>
            <person name="Yan M."/>
            <person name="Ng V."/>
            <person name="Cullen D."/>
            <person name="Martin F."/>
            <person name="Rosso M.-N."/>
            <person name="Henrissat B."/>
            <person name="Hibbett D."/>
            <person name="Martinez A.T."/>
            <person name="Grigoriev I.V."/>
        </authorList>
    </citation>
    <scope>NUCLEOTIDE SEQUENCE</scope>
    <source>
        <strain evidence="3">CIRM-BRFM 674</strain>
    </source>
</reference>
<feature type="compositionally biased region" description="Polar residues" evidence="1">
    <location>
        <begin position="184"/>
        <end position="196"/>
    </location>
</feature>
<accession>A0A9P5ZBN2</accession>
<keyword evidence="2" id="KW-0812">Transmembrane</keyword>
<dbReference type="AlphaFoldDB" id="A0A9P5ZBN2"/>